<dbReference type="Proteomes" id="UP000319700">
    <property type="component" value="Unassembled WGS sequence"/>
</dbReference>
<organism evidence="3 4">
    <name type="scientific">Flavobacterium pectinovorum</name>
    <dbReference type="NCBI Taxonomy" id="29533"/>
    <lineage>
        <taxon>Bacteria</taxon>
        <taxon>Pseudomonadati</taxon>
        <taxon>Bacteroidota</taxon>
        <taxon>Flavobacteriia</taxon>
        <taxon>Flavobacteriales</taxon>
        <taxon>Flavobacteriaceae</taxon>
        <taxon>Flavobacterium</taxon>
    </lineage>
</organism>
<proteinExistence type="predicted"/>
<dbReference type="InterPro" id="IPR043831">
    <property type="entry name" value="DUF5808"/>
</dbReference>
<evidence type="ECO:0000313" key="3">
    <source>
        <dbReference type="EMBL" id="TPG40143.1"/>
    </source>
</evidence>
<dbReference type="EMBL" id="RCZH01000007">
    <property type="protein sequence ID" value="TPG40143.1"/>
    <property type="molecule type" value="Genomic_DNA"/>
</dbReference>
<dbReference type="AlphaFoldDB" id="A0A502EQT1"/>
<evidence type="ECO:0000259" key="2">
    <source>
        <dbReference type="Pfam" id="PF19124"/>
    </source>
</evidence>
<sequence>MIPQKPTQEDYNNWHKDPNNWHLGMFYYNKEDARMFVPKKMKWAGFTVNFANTKAILITIAFLFFIYTLTQLK</sequence>
<dbReference type="Pfam" id="PF19124">
    <property type="entry name" value="DUF5808"/>
    <property type="match status" value="1"/>
</dbReference>
<keyword evidence="4" id="KW-1185">Reference proteome</keyword>
<reference evidence="3 4" key="1">
    <citation type="journal article" date="2019" name="Environ. Microbiol.">
        <title>Species interactions and distinct microbial communities in high Arctic permafrost affected cryosols are associated with the CH4 and CO2 gas fluxes.</title>
        <authorList>
            <person name="Altshuler I."/>
            <person name="Hamel J."/>
            <person name="Turney S."/>
            <person name="Magnuson E."/>
            <person name="Levesque R."/>
            <person name="Greer C."/>
            <person name="Whyte L.G."/>
        </authorList>
    </citation>
    <scope>NUCLEOTIDE SEQUENCE [LARGE SCALE GENOMIC DNA]</scope>
    <source>
        <strain evidence="3 4">42</strain>
    </source>
</reference>
<dbReference type="OrthoDB" id="157646at2"/>
<name>A0A502EQT1_9FLAO</name>
<feature type="transmembrane region" description="Helical" evidence="1">
    <location>
        <begin position="43"/>
        <end position="67"/>
    </location>
</feature>
<protein>
    <recommendedName>
        <fullName evidence="2">DUF5808 domain-containing protein</fullName>
    </recommendedName>
</protein>
<keyword evidence="1" id="KW-0812">Transmembrane</keyword>
<feature type="domain" description="DUF5808" evidence="2">
    <location>
        <begin position="30"/>
        <end position="55"/>
    </location>
</feature>
<comment type="caution">
    <text evidence="3">The sequence shown here is derived from an EMBL/GenBank/DDBJ whole genome shotgun (WGS) entry which is preliminary data.</text>
</comment>
<evidence type="ECO:0000313" key="4">
    <source>
        <dbReference type="Proteomes" id="UP000319700"/>
    </source>
</evidence>
<dbReference type="RefSeq" id="WP_140507445.1">
    <property type="nucleotide sequence ID" value="NZ_RCZH01000007.1"/>
</dbReference>
<accession>A0A502EQT1</accession>
<gene>
    <name evidence="3" type="ORF">EAH81_12655</name>
</gene>
<keyword evidence="1" id="KW-0472">Membrane</keyword>
<evidence type="ECO:0000256" key="1">
    <source>
        <dbReference type="SAM" id="Phobius"/>
    </source>
</evidence>
<keyword evidence="1" id="KW-1133">Transmembrane helix</keyword>